<accession>A0A0E9WGW0</accession>
<protein>
    <submittedName>
        <fullName evidence="1">Uncharacterized protein</fullName>
    </submittedName>
</protein>
<proteinExistence type="predicted"/>
<organism evidence="1">
    <name type="scientific">Anguilla anguilla</name>
    <name type="common">European freshwater eel</name>
    <name type="synonym">Muraena anguilla</name>
    <dbReference type="NCBI Taxonomy" id="7936"/>
    <lineage>
        <taxon>Eukaryota</taxon>
        <taxon>Metazoa</taxon>
        <taxon>Chordata</taxon>
        <taxon>Craniata</taxon>
        <taxon>Vertebrata</taxon>
        <taxon>Euteleostomi</taxon>
        <taxon>Actinopterygii</taxon>
        <taxon>Neopterygii</taxon>
        <taxon>Teleostei</taxon>
        <taxon>Anguilliformes</taxon>
        <taxon>Anguillidae</taxon>
        <taxon>Anguilla</taxon>
    </lineage>
</organism>
<name>A0A0E9WGW0_ANGAN</name>
<reference evidence="1" key="2">
    <citation type="journal article" date="2015" name="Fish Shellfish Immunol.">
        <title>Early steps in the European eel (Anguilla anguilla)-Vibrio vulnificus interaction in the gills: Role of the RtxA13 toxin.</title>
        <authorList>
            <person name="Callol A."/>
            <person name="Pajuelo D."/>
            <person name="Ebbesson L."/>
            <person name="Teles M."/>
            <person name="MacKenzie S."/>
            <person name="Amaro C."/>
        </authorList>
    </citation>
    <scope>NUCLEOTIDE SEQUENCE</scope>
</reference>
<reference evidence="1" key="1">
    <citation type="submission" date="2014-11" db="EMBL/GenBank/DDBJ databases">
        <authorList>
            <person name="Amaro Gonzalez C."/>
        </authorList>
    </citation>
    <scope>NUCLEOTIDE SEQUENCE</scope>
</reference>
<sequence>MCNGEYFRYSQQLLTIQQLYRGSYLWYFGFCGLKHCSKSAC</sequence>
<dbReference type="AlphaFoldDB" id="A0A0E9WGW0"/>
<dbReference type="EMBL" id="GBXM01019051">
    <property type="protein sequence ID" value="JAH89526.1"/>
    <property type="molecule type" value="Transcribed_RNA"/>
</dbReference>
<evidence type="ECO:0000313" key="1">
    <source>
        <dbReference type="EMBL" id="JAH89526.1"/>
    </source>
</evidence>